<keyword evidence="2" id="KW-1185">Reference proteome</keyword>
<name>E0UDF9_GLOV7</name>
<dbReference type="Proteomes" id="UP000008206">
    <property type="component" value="Chromosome"/>
</dbReference>
<dbReference type="RefSeq" id="WP_013322255.1">
    <property type="nucleotide sequence ID" value="NC_014501.1"/>
</dbReference>
<dbReference type="EMBL" id="CP002198">
    <property type="protein sequence ID" value="ADN14150.1"/>
    <property type="molecule type" value="Genomic_DNA"/>
</dbReference>
<dbReference type="HOGENOM" id="CLU_1710232_0_0_3"/>
<dbReference type="AlphaFoldDB" id="E0UDF9"/>
<evidence type="ECO:0000313" key="1">
    <source>
        <dbReference type="EMBL" id="ADN14150.1"/>
    </source>
</evidence>
<organism evidence="1 2">
    <name type="scientific">Gloeothece verrucosa (strain PCC 7822)</name>
    <name type="common">Cyanothece sp. (strain PCC 7822)</name>
    <dbReference type="NCBI Taxonomy" id="497965"/>
    <lineage>
        <taxon>Bacteria</taxon>
        <taxon>Bacillati</taxon>
        <taxon>Cyanobacteriota</taxon>
        <taxon>Cyanophyceae</taxon>
        <taxon>Oscillatoriophycideae</taxon>
        <taxon>Chroococcales</taxon>
        <taxon>Aphanothecaceae</taxon>
        <taxon>Gloeothece</taxon>
        <taxon>Gloeothece verrucosa</taxon>
    </lineage>
</organism>
<protein>
    <submittedName>
        <fullName evidence="1">Uncharacterized protein</fullName>
    </submittedName>
</protein>
<reference evidence="2" key="1">
    <citation type="journal article" date="2011" name="MBio">
        <title>Novel metabolic attributes of the genus Cyanothece, comprising a group of unicellular nitrogen-fixing Cyanobacteria.</title>
        <authorList>
            <person name="Bandyopadhyay A."/>
            <person name="Elvitigala T."/>
            <person name="Welsh E."/>
            <person name="Stockel J."/>
            <person name="Liberton M."/>
            <person name="Min H."/>
            <person name="Sherman L.A."/>
            <person name="Pakrasi H.B."/>
        </authorList>
    </citation>
    <scope>NUCLEOTIDE SEQUENCE [LARGE SCALE GENOMIC DNA]</scope>
    <source>
        <strain evidence="2">PCC 7822</strain>
    </source>
</reference>
<dbReference type="STRING" id="497965.Cyan7822_2171"/>
<dbReference type="OrthoDB" id="515086at2"/>
<dbReference type="KEGG" id="cyj:Cyan7822_2171"/>
<gene>
    <name evidence="1" type="ordered locus">Cyan7822_2171</name>
</gene>
<dbReference type="eggNOG" id="ENOG5033M4N">
    <property type="taxonomic scope" value="Bacteria"/>
</dbReference>
<proteinExistence type="predicted"/>
<evidence type="ECO:0000313" key="2">
    <source>
        <dbReference type="Proteomes" id="UP000008206"/>
    </source>
</evidence>
<sequence length="153" mass="18283">MLKTIPKNWLTWNCDVEENNSFVGKLEFSWRDTTGKILTQKSDYRVRYKGLLAVKFFFDNYENRLGYAEMANPLIRVVKLNYAETQYQLKAASMFSKKFILQQKKQTLGIIDSKNILDRQAIIDLPTTLPLEFRLFVTWIVLWFWRRSERNIT</sequence>
<accession>E0UDF9</accession>